<dbReference type="PANTHER" id="PTHR10543">
    <property type="entry name" value="BETA-CAROTENE DIOXYGENASE"/>
    <property type="match status" value="1"/>
</dbReference>
<feature type="binding site" evidence="5">
    <location>
        <position position="175"/>
    </location>
    <ligand>
        <name>Fe cation</name>
        <dbReference type="ChEBI" id="CHEBI:24875"/>
        <note>catalytic</note>
    </ligand>
</feature>
<organism evidence="7 8">
    <name type="scientific">Rhodococcus coprophilus</name>
    <dbReference type="NCBI Taxonomy" id="38310"/>
    <lineage>
        <taxon>Bacteria</taxon>
        <taxon>Bacillati</taxon>
        <taxon>Actinomycetota</taxon>
        <taxon>Actinomycetes</taxon>
        <taxon>Mycobacteriales</taxon>
        <taxon>Nocardiaceae</taxon>
        <taxon>Rhodococcus</taxon>
    </lineage>
</organism>
<accession>A0A2X4TSB4</accession>
<evidence type="ECO:0000313" key="8">
    <source>
        <dbReference type="Proteomes" id="UP000249091"/>
    </source>
</evidence>
<evidence type="ECO:0000256" key="5">
    <source>
        <dbReference type="PIRSR" id="PIRSR604294-1"/>
    </source>
</evidence>
<dbReference type="KEGG" id="rcr:NCTC10994_01492"/>
<keyword evidence="2 5" id="KW-0479">Metal-binding</keyword>
<proteinExistence type="inferred from homology"/>
<keyword evidence="8" id="KW-1185">Reference proteome</keyword>
<keyword evidence="4 5" id="KW-0408">Iron</keyword>
<dbReference type="EMBL" id="LS483468">
    <property type="protein sequence ID" value="SQI30337.1"/>
    <property type="molecule type" value="Genomic_DNA"/>
</dbReference>
<evidence type="ECO:0000256" key="2">
    <source>
        <dbReference type="ARBA" id="ARBA00022723"/>
    </source>
</evidence>
<dbReference type="Proteomes" id="UP000249091">
    <property type="component" value="Chromosome 1"/>
</dbReference>
<dbReference type="GO" id="GO:0046872">
    <property type="term" value="F:metal ion binding"/>
    <property type="evidence" value="ECO:0007669"/>
    <property type="project" value="UniProtKB-KW"/>
</dbReference>
<keyword evidence="3 6" id="KW-0560">Oxidoreductase</keyword>
<comment type="cofactor">
    <cofactor evidence="5 6">
        <name>Fe(2+)</name>
        <dbReference type="ChEBI" id="CHEBI:29033"/>
    </cofactor>
    <text evidence="5 6">Binds 1 Fe(2+) ion per subunit.</text>
</comment>
<sequence length="462" mass="50130">MNRPAPVDMAHHSHLCGMFAPQREEVDVRGLDVVGELPDGLEGSYLRNGPNPRFDPIGHYVYPIDGDGMVHRIELSAGTARYTNRFVRTPQVVAEEKAGRALWAGITDPYFPAADEVGPDLANTMRELPDINIVRHGGRTLALAEAAPPYALGTDLETLGRETFGGTLPVGLTAHPKIDPRTGEMVAFCYMLDPPYLTWSVFGPDGAVTRAATPVEGADRPLMVHDMALTGTYIVLVLAPMVFDLGKIFDGGSPLEWRPELGVQIALVPRDGGAVRWFTTDAFWMWHTANAFDLPGGDVALDYVEWRYPGALTAHAGPNPSLLRRATIGSRGVTRTTLHERDIEFPRIDDRRSTGRHRVVATLGRSGSRRLPSGSADALFWFDVETGADTVWCDGTLSPGEPAYLTSTSGAGYWGSIATDFTDLTSWFLVFPEVDPGAGPVARVRLPIRVPAGLHGAWLPSA</sequence>
<evidence type="ECO:0000313" key="7">
    <source>
        <dbReference type="EMBL" id="SQI30337.1"/>
    </source>
</evidence>
<dbReference type="Pfam" id="PF03055">
    <property type="entry name" value="RPE65"/>
    <property type="match status" value="1"/>
</dbReference>
<gene>
    <name evidence="7" type="ORF">NCTC10994_01492</name>
</gene>
<dbReference type="STRING" id="1219011.GCA_001895045_01905"/>
<dbReference type="PANTHER" id="PTHR10543:SF89">
    <property type="entry name" value="CAROTENOID 9,10(9',10')-CLEAVAGE DIOXYGENASE 1"/>
    <property type="match status" value="1"/>
</dbReference>
<evidence type="ECO:0000256" key="4">
    <source>
        <dbReference type="ARBA" id="ARBA00023004"/>
    </source>
</evidence>
<feature type="binding site" evidence="5">
    <location>
        <position position="455"/>
    </location>
    <ligand>
        <name>Fe cation</name>
        <dbReference type="ChEBI" id="CHEBI:24875"/>
        <note>catalytic</note>
    </ligand>
</feature>
<dbReference type="EC" id="1.13.11.-" evidence="6"/>
<protein>
    <recommendedName>
        <fullName evidence="6">Dioxygenase</fullName>
        <ecNumber evidence="6">1.13.11.-</ecNumber>
    </recommendedName>
</protein>
<evidence type="ECO:0000256" key="1">
    <source>
        <dbReference type="ARBA" id="ARBA00006787"/>
    </source>
</evidence>
<reference evidence="7 8" key="1">
    <citation type="submission" date="2018-06" db="EMBL/GenBank/DDBJ databases">
        <authorList>
            <consortium name="Pathogen Informatics"/>
            <person name="Doyle S."/>
        </authorList>
    </citation>
    <scope>NUCLEOTIDE SEQUENCE [LARGE SCALE GENOMIC DNA]</scope>
    <source>
        <strain evidence="7 8">NCTC10994</strain>
    </source>
</reference>
<feature type="binding site" evidence="5">
    <location>
        <position position="287"/>
    </location>
    <ligand>
        <name>Fe cation</name>
        <dbReference type="ChEBI" id="CHEBI:24875"/>
        <note>catalytic</note>
    </ligand>
</feature>
<dbReference type="InterPro" id="IPR004294">
    <property type="entry name" value="Carotenoid_Oase"/>
</dbReference>
<dbReference type="RefSeq" id="WP_072699875.1">
    <property type="nucleotide sequence ID" value="NZ_JAFBBL010000001.1"/>
</dbReference>
<evidence type="ECO:0000256" key="3">
    <source>
        <dbReference type="ARBA" id="ARBA00023002"/>
    </source>
</evidence>
<feature type="binding site" evidence="5">
    <location>
        <position position="225"/>
    </location>
    <ligand>
        <name>Fe cation</name>
        <dbReference type="ChEBI" id="CHEBI:24875"/>
        <note>catalytic</note>
    </ligand>
</feature>
<comment type="similarity">
    <text evidence="1 6">Belongs to the carotenoid oxygenase family.</text>
</comment>
<dbReference type="AlphaFoldDB" id="A0A2X4TSB4"/>
<name>A0A2X4TSB4_9NOCA</name>
<keyword evidence="6 7" id="KW-0223">Dioxygenase</keyword>
<dbReference type="GO" id="GO:0016121">
    <property type="term" value="P:carotene catabolic process"/>
    <property type="evidence" value="ECO:0007669"/>
    <property type="project" value="TreeGrafter"/>
</dbReference>
<dbReference type="GO" id="GO:0010436">
    <property type="term" value="F:carotenoid dioxygenase activity"/>
    <property type="evidence" value="ECO:0007669"/>
    <property type="project" value="TreeGrafter"/>
</dbReference>
<evidence type="ECO:0000256" key="6">
    <source>
        <dbReference type="RuleBase" id="RU364048"/>
    </source>
</evidence>